<reference evidence="2" key="1">
    <citation type="submission" date="2002-04" db="EMBL/GenBank/DDBJ databases">
        <title>Oryza sativa nipponbare(GA3) genomic DNA, chromosome 2, PAC clone:P0689H05.</title>
        <authorList>
            <person name="Sasaki T."/>
            <person name="Matsumoto T."/>
            <person name="Katayose Y."/>
        </authorList>
    </citation>
    <scope>NUCLEOTIDE SEQUENCE</scope>
</reference>
<protein>
    <submittedName>
        <fullName evidence="3">Uncharacterized protein</fullName>
    </submittedName>
</protein>
<dbReference type="EMBL" id="AP005835">
    <property type="protein sequence ID" value="BAD17677.1"/>
    <property type="molecule type" value="Genomic_DNA"/>
</dbReference>
<evidence type="ECO:0000256" key="1">
    <source>
        <dbReference type="SAM" id="MobiDB-lite"/>
    </source>
</evidence>
<feature type="compositionally biased region" description="Basic and acidic residues" evidence="1">
    <location>
        <begin position="83"/>
        <end position="125"/>
    </location>
</feature>
<organism evidence="3 4">
    <name type="scientific">Oryza sativa subsp. japonica</name>
    <name type="common">Rice</name>
    <dbReference type="NCBI Taxonomy" id="39947"/>
    <lineage>
        <taxon>Eukaryota</taxon>
        <taxon>Viridiplantae</taxon>
        <taxon>Streptophyta</taxon>
        <taxon>Embryophyta</taxon>
        <taxon>Tracheophyta</taxon>
        <taxon>Spermatophyta</taxon>
        <taxon>Magnoliopsida</taxon>
        <taxon>Liliopsida</taxon>
        <taxon>Poales</taxon>
        <taxon>Poaceae</taxon>
        <taxon>BOP clade</taxon>
        <taxon>Oryzoideae</taxon>
        <taxon>Oryzeae</taxon>
        <taxon>Oryzinae</taxon>
        <taxon>Oryza</taxon>
        <taxon>Oryza sativa</taxon>
    </lineage>
</organism>
<dbReference type="Proteomes" id="UP000000763">
    <property type="component" value="Chromosome 2"/>
</dbReference>
<gene>
    <name evidence="3" type="ORF">OSJNBa0008E01.33</name>
    <name evidence="2" type="ORF">P0689H05.3</name>
</gene>
<evidence type="ECO:0000313" key="4">
    <source>
        <dbReference type="Proteomes" id="UP000000763"/>
    </source>
</evidence>
<dbReference type="AlphaFoldDB" id="Q6YV89"/>
<feature type="compositionally biased region" description="Basic and acidic residues" evidence="1">
    <location>
        <begin position="44"/>
        <end position="56"/>
    </location>
</feature>
<dbReference type="PROSITE" id="PS51257">
    <property type="entry name" value="PROKAR_LIPOPROTEIN"/>
    <property type="match status" value="1"/>
</dbReference>
<dbReference type="EMBL" id="AP005114">
    <property type="protein sequence ID" value="BAD17263.1"/>
    <property type="molecule type" value="Genomic_DNA"/>
</dbReference>
<evidence type="ECO:0000313" key="2">
    <source>
        <dbReference type="EMBL" id="BAD17263.1"/>
    </source>
</evidence>
<reference evidence="4" key="3">
    <citation type="journal article" date="2005" name="Nature">
        <title>The map-based sequence of the rice genome.</title>
        <authorList>
            <consortium name="International rice genome sequencing project (IRGSP)"/>
            <person name="Matsumoto T."/>
            <person name="Wu J."/>
            <person name="Kanamori H."/>
            <person name="Katayose Y."/>
            <person name="Fujisawa M."/>
            <person name="Namiki N."/>
            <person name="Mizuno H."/>
            <person name="Yamamoto K."/>
            <person name="Antonio B.A."/>
            <person name="Baba T."/>
            <person name="Sakata K."/>
            <person name="Nagamura Y."/>
            <person name="Aoki H."/>
            <person name="Arikawa K."/>
            <person name="Arita K."/>
            <person name="Bito T."/>
            <person name="Chiden Y."/>
            <person name="Fujitsuka N."/>
            <person name="Fukunaka R."/>
            <person name="Hamada M."/>
            <person name="Harada C."/>
            <person name="Hayashi A."/>
            <person name="Hijishita S."/>
            <person name="Honda M."/>
            <person name="Hosokawa S."/>
            <person name="Ichikawa Y."/>
            <person name="Idonuma A."/>
            <person name="Iijima M."/>
            <person name="Ikeda M."/>
            <person name="Ikeno M."/>
            <person name="Ito K."/>
            <person name="Ito S."/>
            <person name="Ito T."/>
            <person name="Ito Y."/>
            <person name="Ito Y."/>
            <person name="Iwabuchi A."/>
            <person name="Kamiya K."/>
            <person name="Karasawa W."/>
            <person name="Kurita K."/>
            <person name="Katagiri S."/>
            <person name="Kikuta A."/>
            <person name="Kobayashi H."/>
            <person name="Kobayashi N."/>
            <person name="Machita K."/>
            <person name="Maehara T."/>
            <person name="Masukawa M."/>
            <person name="Mizubayashi T."/>
            <person name="Mukai Y."/>
            <person name="Nagasaki H."/>
            <person name="Nagata Y."/>
            <person name="Naito S."/>
            <person name="Nakashima M."/>
            <person name="Nakama Y."/>
            <person name="Nakamichi Y."/>
            <person name="Nakamura M."/>
            <person name="Meguro A."/>
            <person name="Negishi M."/>
            <person name="Ohta I."/>
            <person name="Ohta T."/>
            <person name="Okamoto M."/>
            <person name="Ono N."/>
            <person name="Saji S."/>
            <person name="Sakaguchi M."/>
            <person name="Sakai K."/>
            <person name="Shibata M."/>
            <person name="Shimokawa T."/>
            <person name="Song J."/>
            <person name="Takazaki Y."/>
            <person name="Terasawa K."/>
            <person name="Tsugane M."/>
            <person name="Tsuji K."/>
            <person name="Ueda S."/>
            <person name="Waki K."/>
            <person name="Yamagata H."/>
            <person name="Yamamoto M."/>
            <person name="Yamamoto S."/>
            <person name="Yamane H."/>
            <person name="Yoshiki S."/>
            <person name="Yoshihara R."/>
            <person name="Yukawa K."/>
            <person name="Zhong H."/>
            <person name="Yano M."/>
            <person name="Yuan Q."/>
            <person name="Ouyang S."/>
            <person name="Liu J."/>
            <person name="Jones K.M."/>
            <person name="Gansberger K."/>
            <person name="Moffat K."/>
            <person name="Hill J."/>
            <person name="Bera J."/>
            <person name="Fadrosh D."/>
            <person name="Jin S."/>
            <person name="Johri S."/>
            <person name="Kim M."/>
            <person name="Overton L."/>
            <person name="Reardon M."/>
            <person name="Tsitrin T."/>
            <person name="Vuong H."/>
            <person name="Weaver B."/>
            <person name="Ciecko A."/>
            <person name="Tallon L."/>
            <person name="Jackson J."/>
            <person name="Pai G."/>
            <person name="Aken S.V."/>
            <person name="Utterback T."/>
            <person name="Reidmuller S."/>
            <person name="Feldblyum T."/>
            <person name="Hsiao J."/>
            <person name="Zismann V."/>
            <person name="Iobst S."/>
            <person name="de Vazeille A.R."/>
            <person name="Buell C.R."/>
            <person name="Ying K."/>
            <person name="Li Y."/>
            <person name="Lu T."/>
            <person name="Huang Y."/>
            <person name="Zhao Q."/>
            <person name="Feng Q."/>
            <person name="Zhang L."/>
            <person name="Zhu J."/>
            <person name="Weng Q."/>
            <person name="Mu J."/>
            <person name="Lu Y."/>
            <person name="Fan D."/>
            <person name="Liu Y."/>
            <person name="Guan J."/>
            <person name="Zhang Y."/>
            <person name="Yu S."/>
            <person name="Liu X."/>
            <person name="Zhang Y."/>
            <person name="Hong G."/>
            <person name="Han B."/>
            <person name="Choisne N."/>
            <person name="Demange N."/>
            <person name="Orjeda G."/>
            <person name="Samain S."/>
            <person name="Cattolico L."/>
            <person name="Pelletier E."/>
            <person name="Couloux A."/>
            <person name="Segurens B."/>
            <person name="Wincker P."/>
            <person name="D'Hont A."/>
            <person name="Scarpelli C."/>
            <person name="Weissenbach J."/>
            <person name="Salanoubat M."/>
            <person name="Quetier F."/>
            <person name="Yu Y."/>
            <person name="Kim H.R."/>
            <person name="Rambo T."/>
            <person name="Currie J."/>
            <person name="Collura K."/>
            <person name="Luo M."/>
            <person name="Yang T."/>
            <person name="Ammiraju J.S.S."/>
            <person name="Engler F."/>
            <person name="Soderlund C."/>
            <person name="Wing R.A."/>
            <person name="Palmer L.E."/>
            <person name="de la Bastide M."/>
            <person name="Spiegel L."/>
            <person name="Nascimento L."/>
            <person name="Zutavern T."/>
            <person name="O'Shaughnessy A."/>
            <person name="Dike S."/>
            <person name="Dedhia N."/>
            <person name="Preston R."/>
            <person name="Balija V."/>
            <person name="McCombie W.R."/>
            <person name="Chow T."/>
            <person name="Chen H."/>
            <person name="Chung M."/>
            <person name="Chen C."/>
            <person name="Shaw J."/>
            <person name="Wu H."/>
            <person name="Hsiao K."/>
            <person name="Chao Y."/>
            <person name="Chu M."/>
            <person name="Cheng C."/>
            <person name="Hour A."/>
            <person name="Lee P."/>
            <person name="Lin S."/>
            <person name="Lin Y."/>
            <person name="Liou J."/>
            <person name="Liu S."/>
            <person name="Hsing Y."/>
            <person name="Raghuvanshi S."/>
            <person name="Mohanty A."/>
            <person name="Bharti A.K."/>
            <person name="Gaur A."/>
            <person name="Gupta V."/>
            <person name="Kumar D."/>
            <person name="Ravi V."/>
            <person name="Vij S."/>
            <person name="Kapur A."/>
            <person name="Khurana P."/>
            <person name="Khurana P."/>
            <person name="Khurana J.P."/>
            <person name="Tyagi A.K."/>
            <person name="Gaikwad K."/>
            <person name="Singh A."/>
            <person name="Dalal V."/>
            <person name="Srivastava S."/>
            <person name="Dixit A."/>
            <person name="Pal A.K."/>
            <person name="Ghazi I.A."/>
            <person name="Yadav M."/>
            <person name="Pandit A."/>
            <person name="Bhargava A."/>
            <person name="Sureshbabu K."/>
            <person name="Batra K."/>
            <person name="Sharma T.R."/>
            <person name="Mohapatra T."/>
            <person name="Singh N.K."/>
            <person name="Messing J."/>
            <person name="Nelson A.B."/>
            <person name="Fuks G."/>
            <person name="Kavchok S."/>
            <person name="Keizer G."/>
            <person name="Linton E."/>
            <person name="Llaca V."/>
            <person name="Song R."/>
            <person name="Tanyolac B."/>
            <person name="Young S."/>
            <person name="Ho-Il K."/>
            <person name="Hahn J.H."/>
            <person name="Sangsakoo G."/>
            <person name="Vanavichit A."/>
            <person name="de Mattos Luiz.A.T."/>
            <person name="Zimmer P.D."/>
            <person name="Malone G."/>
            <person name="Dellagostin O."/>
            <person name="de Oliveira A.C."/>
            <person name="Bevan M."/>
            <person name="Bancroft I."/>
            <person name="Minx P."/>
            <person name="Cordum H."/>
            <person name="Wilson R."/>
            <person name="Cheng Z."/>
            <person name="Jin W."/>
            <person name="Jiang J."/>
            <person name="Leong S.A."/>
            <person name="Iwama H."/>
            <person name="Gojobori T."/>
            <person name="Itoh T."/>
            <person name="Niimura Y."/>
            <person name="Fujii Y."/>
            <person name="Habara T."/>
            <person name="Sakai H."/>
            <person name="Sato Y."/>
            <person name="Wilson G."/>
            <person name="Kumar K."/>
            <person name="McCouch S."/>
            <person name="Juretic N."/>
            <person name="Hoen D."/>
            <person name="Wright S."/>
            <person name="Bruskiewich R."/>
            <person name="Bureau T."/>
            <person name="Miyao A."/>
            <person name="Hirochika H."/>
            <person name="Nishikawa T."/>
            <person name="Kadowaki K."/>
            <person name="Sugiura M."/>
            <person name="Burr B."/>
            <person name="Sasaki T."/>
        </authorList>
    </citation>
    <scope>NUCLEOTIDE SEQUENCE [LARGE SCALE GENOMIC DNA]</scope>
    <source>
        <strain evidence="4">cv. Nipponbare</strain>
    </source>
</reference>
<proteinExistence type="predicted"/>
<accession>Q6YV89</accession>
<reference evidence="3" key="2">
    <citation type="submission" date="2002-10" db="EMBL/GenBank/DDBJ databases">
        <title>Oryza sativa nipponbare(GA3) genomic DNA, chromosome 2, BAC clone:OSJNBa0008E01.</title>
        <authorList>
            <person name="Sasaki T."/>
            <person name="Matsumoto T."/>
            <person name="Katayose Y."/>
        </authorList>
    </citation>
    <scope>NUCLEOTIDE SEQUENCE</scope>
</reference>
<feature type="region of interest" description="Disordered" evidence="1">
    <location>
        <begin position="41"/>
        <end position="150"/>
    </location>
</feature>
<feature type="compositionally biased region" description="Basic residues" evidence="1">
    <location>
        <begin position="141"/>
        <end position="150"/>
    </location>
</feature>
<reference evidence="4" key="4">
    <citation type="journal article" date="2008" name="Nucleic Acids Res.">
        <title>The rice annotation project database (RAP-DB): 2008 update.</title>
        <authorList>
            <consortium name="The rice annotation project (RAP)"/>
        </authorList>
    </citation>
    <scope>GENOME REANNOTATION</scope>
    <source>
        <strain evidence="4">cv. Nipponbare</strain>
    </source>
</reference>
<sequence>MSAARFTVGRAHAGAVLGFGGCGVRAVRRVDRMAAGPHAAGWRTMDRAREGGEGRRRLTRSQPTWLRRGCHAGQREEEEGEAGNERRTAAEFTGARHDLSGKRELTGEEGRDERKRADGLDSPERGRRRRIAATHAGGEKKGKRRRGDKD</sequence>
<evidence type="ECO:0000313" key="3">
    <source>
        <dbReference type="EMBL" id="BAD17677.1"/>
    </source>
</evidence>
<name>Q6YV89_ORYSJ</name>